<evidence type="ECO:0000313" key="1">
    <source>
        <dbReference type="EMBL" id="MPN19115.1"/>
    </source>
</evidence>
<gene>
    <name evidence="1" type="ORF">SDC9_166481</name>
</gene>
<dbReference type="EMBL" id="VSSQ01066609">
    <property type="protein sequence ID" value="MPN19115.1"/>
    <property type="molecule type" value="Genomic_DNA"/>
</dbReference>
<sequence length="178" mass="19131">MHAEQEAAVIQHACLNGNVAAGQLGLQSMANAVLHQRLQQQGWHGQCGQFGGQRQGVAEPVAHADLHQGQIVGQQGKFAGKTMGAAARAGQRGTQVGDQMVEHLLRTWRIACNQHAKIGQGVEQHMWLQLGLQQTQPRFGGLALGLLCLHLQMARFAHHIKAPGHGNAGRHGDGKRQP</sequence>
<dbReference type="AlphaFoldDB" id="A0A645FXE0"/>
<organism evidence="1">
    <name type="scientific">bioreactor metagenome</name>
    <dbReference type="NCBI Taxonomy" id="1076179"/>
    <lineage>
        <taxon>unclassified sequences</taxon>
        <taxon>metagenomes</taxon>
        <taxon>ecological metagenomes</taxon>
    </lineage>
</organism>
<reference evidence="1" key="1">
    <citation type="submission" date="2019-08" db="EMBL/GenBank/DDBJ databases">
        <authorList>
            <person name="Kucharzyk K."/>
            <person name="Murdoch R.W."/>
            <person name="Higgins S."/>
            <person name="Loffler F."/>
        </authorList>
    </citation>
    <scope>NUCLEOTIDE SEQUENCE</scope>
</reference>
<protein>
    <submittedName>
        <fullName evidence="1">Uncharacterized protein</fullName>
    </submittedName>
</protein>
<name>A0A645FXE0_9ZZZZ</name>
<accession>A0A645FXE0</accession>
<proteinExistence type="predicted"/>
<comment type="caution">
    <text evidence="1">The sequence shown here is derived from an EMBL/GenBank/DDBJ whole genome shotgun (WGS) entry which is preliminary data.</text>
</comment>